<organism evidence="1 2">
    <name type="scientific">Pisolithus tinctorius Marx 270</name>
    <dbReference type="NCBI Taxonomy" id="870435"/>
    <lineage>
        <taxon>Eukaryota</taxon>
        <taxon>Fungi</taxon>
        <taxon>Dikarya</taxon>
        <taxon>Basidiomycota</taxon>
        <taxon>Agaricomycotina</taxon>
        <taxon>Agaricomycetes</taxon>
        <taxon>Agaricomycetidae</taxon>
        <taxon>Boletales</taxon>
        <taxon>Sclerodermatineae</taxon>
        <taxon>Pisolithaceae</taxon>
        <taxon>Pisolithus</taxon>
    </lineage>
</organism>
<dbReference type="EMBL" id="KN832005">
    <property type="protein sequence ID" value="KIN99371.1"/>
    <property type="molecule type" value="Genomic_DNA"/>
</dbReference>
<dbReference type="InParanoid" id="A0A0C3JPI3"/>
<name>A0A0C3JPI3_PISTI</name>
<gene>
    <name evidence="1" type="ORF">M404DRAFT_812642</name>
</gene>
<accession>A0A0C3JPI3</accession>
<evidence type="ECO:0000313" key="2">
    <source>
        <dbReference type="Proteomes" id="UP000054217"/>
    </source>
</evidence>
<reference evidence="2" key="2">
    <citation type="submission" date="2015-01" db="EMBL/GenBank/DDBJ databases">
        <title>Evolutionary Origins and Diversification of the Mycorrhizal Mutualists.</title>
        <authorList>
            <consortium name="DOE Joint Genome Institute"/>
            <consortium name="Mycorrhizal Genomics Consortium"/>
            <person name="Kohler A."/>
            <person name="Kuo A."/>
            <person name="Nagy L.G."/>
            <person name="Floudas D."/>
            <person name="Copeland A."/>
            <person name="Barry K.W."/>
            <person name="Cichocki N."/>
            <person name="Veneault-Fourrey C."/>
            <person name="LaButti K."/>
            <person name="Lindquist E.A."/>
            <person name="Lipzen A."/>
            <person name="Lundell T."/>
            <person name="Morin E."/>
            <person name="Murat C."/>
            <person name="Riley R."/>
            <person name="Ohm R."/>
            <person name="Sun H."/>
            <person name="Tunlid A."/>
            <person name="Henrissat B."/>
            <person name="Grigoriev I.V."/>
            <person name="Hibbett D.S."/>
            <person name="Martin F."/>
        </authorList>
    </citation>
    <scope>NUCLEOTIDE SEQUENCE [LARGE SCALE GENOMIC DNA]</scope>
    <source>
        <strain evidence="2">Marx 270</strain>
    </source>
</reference>
<evidence type="ECO:0000313" key="1">
    <source>
        <dbReference type="EMBL" id="KIN99371.1"/>
    </source>
</evidence>
<dbReference type="HOGENOM" id="CLU_2085772_0_0_1"/>
<dbReference type="Proteomes" id="UP000054217">
    <property type="component" value="Unassembled WGS sequence"/>
</dbReference>
<dbReference type="AlphaFoldDB" id="A0A0C3JPI3"/>
<reference evidence="1 2" key="1">
    <citation type="submission" date="2014-04" db="EMBL/GenBank/DDBJ databases">
        <authorList>
            <consortium name="DOE Joint Genome Institute"/>
            <person name="Kuo A."/>
            <person name="Kohler A."/>
            <person name="Costa M.D."/>
            <person name="Nagy L.G."/>
            <person name="Floudas D."/>
            <person name="Copeland A."/>
            <person name="Barry K.W."/>
            <person name="Cichocki N."/>
            <person name="Veneault-Fourrey C."/>
            <person name="LaButti K."/>
            <person name="Lindquist E.A."/>
            <person name="Lipzen A."/>
            <person name="Lundell T."/>
            <person name="Morin E."/>
            <person name="Murat C."/>
            <person name="Sun H."/>
            <person name="Tunlid A."/>
            <person name="Henrissat B."/>
            <person name="Grigoriev I.V."/>
            <person name="Hibbett D.S."/>
            <person name="Martin F."/>
            <person name="Nordberg H.P."/>
            <person name="Cantor M.N."/>
            <person name="Hua S.X."/>
        </authorList>
    </citation>
    <scope>NUCLEOTIDE SEQUENCE [LARGE SCALE GENOMIC DNA]</scope>
    <source>
        <strain evidence="1 2">Marx 270</strain>
    </source>
</reference>
<keyword evidence="2" id="KW-1185">Reference proteome</keyword>
<proteinExistence type="predicted"/>
<sequence length="117" mass="13020">MQGLPHPAARANGNHAMHAGCGVSYGLDNEPGVTNATHGVGLELRWPDWRNILTVLTRPCFVTKIFISETTHCLSEGRWKFGLLSPIEFRRASKKTPFIFFQTDPCQGLVVRTLKLS</sequence>
<protein>
    <submittedName>
        <fullName evidence="1">Uncharacterized protein</fullName>
    </submittedName>
</protein>